<dbReference type="AlphaFoldDB" id="A0A5J5L0Z7"/>
<accession>A0A5J5L0Z7</accession>
<dbReference type="InterPro" id="IPR006668">
    <property type="entry name" value="Mg_transptr_MgtE_intracell_dom"/>
</dbReference>
<sequence length="434" mass="47972">MSSSLEKIFIGRLIGLDVFDPLGDRVGRLRDFVVLSNVPGVRRGGTVKRPIVVGMVVEVLGKKRVFVPMTRVTGIDSKRIVCTGLVNLRRFEQRGQETLVIGEMFDRHVALLDGSGTASIVDVAMEQARSGDWLLTELFVRRSGNAGGLMRRRAGETLVVGWDEARDLATVGPQAATQWVHAHEEDQAADLAEELHDLSPKRMLEIAGELRDDRLADVLQELPEEDQVFIVTNLDVERAADVLEEMEPDDAADLLNELPEAQAEDLLQLMQPEEADEVRRLLEYDEGTAGSMMTPVPIILSPETSVADALAAIRQEEVPPAVAAAIFVCRPPLETPTGRYLGMVHMQQLLRVPPPEAVGTMLDTSIEPVRDMSPISDVARELATYDLTIIPVVNEARRLVGAVTIDDVLDDLLPDDWRTWDDGTPVRKVGRRYE</sequence>
<dbReference type="InterPro" id="IPR000644">
    <property type="entry name" value="CBS_dom"/>
</dbReference>
<feature type="domain" description="CBS" evidence="2">
    <location>
        <begin position="361"/>
        <end position="419"/>
    </location>
</feature>
<dbReference type="Pfam" id="PF26205">
    <property type="entry name" value="SH3_actinomycetes"/>
    <property type="match status" value="1"/>
</dbReference>
<evidence type="ECO:0000313" key="3">
    <source>
        <dbReference type="EMBL" id="KAA9395542.1"/>
    </source>
</evidence>
<dbReference type="OrthoDB" id="9764830at2"/>
<reference evidence="3 4" key="1">
    <citation type="submission" date="2019-05" db="EMBL/GenBank/DDBJ databases">
        <title>Kocuria coralli sp. nov., a novel actinobacterium isolated from coral reef seawater.</title>
        <authorList>
            <person name="Li J."/>
        </authorList>
    </citation>
    <scope>NUCLEOTIDE SEQUENCE [LARGE SCALE GENOMIC DNA]</scope>
    <source>
        <strain evidence="3 4">SCSIO 13007</strain>
    </source>
</reference>
<dbReference type="Gene3D" id="1.25.60.10">
    <property type="entry name" value="MgtE N-terminal domain-like"/>
    <property type="match status" value="1"/>
</dbReference>
<dbReference type="InterPro" id="IPR038076">
    <property type="entry name" value="MgtE_N_sf"/>
</dbReference>
<dbReference type="Gene3D" id="3.10.580.10">
    <property type="entry name" value="CBS-domain"/>
    <property type="match status" value="1"/>
</dbReference>
<protein>
    <submittedName>
        <fullName evidence="3">Magnesium transporter</fullName>
    </submittedName>
</protein>
<dbReference type="RefSeq" id="WP_158032350.1">
    <property type="nucleotide sequence ID" value="NZ_ML708610.1"/>
</dbReference>
<feature type="domain" description="CBS" evidence="2">
    <location>
        <begin position="293"/>
        <end position="360"/>
    </location>
</feature>
<dbReference type="SUPFAM" id="SSF158791">
    <property type="entry name" value="MgtE N-terminal domain-like"/>
    <property type="match status" value="1"/>
</dbReference>
<dbReference type="Pfam" id="PF03448">
    <property type="entry name" value="MgtE_N"/>
    <property type="match status" value="1"/>
</dbReference>
<dbReference type="PROSITE" id="PS51371">
    <property type="entry name" value="CBS"/>
    <property type="match status" value="2"/>
</dbReference>
<proteinExistence type="predicted"/>
<organism evidence="3 4">
    <name type="scientific">Kocuria coralli</name>
    <dbReference type="NCBI Taxonomy" id="1461025"/>
    <lineage>
        <taxon>Bacteria</taxon>
        <taxon>Bacillati</taxon>
        <taxon>Actinomycetota</taxon>
        <taxon>Actinomycetes</taxon>
        <taxon>Micrococcales</taxon>
        <taxon>Micrococcaceae</taxon>
        <taxon>Kocuria</taxon>
    </lineage>
</organism>
<dbReference type="Proteomes" id="UP000325957">
    <property type="component" value="Unassembled WGS sequence"/>
</dbReference>
<dbReference type="GO" id="GO:0015095">
    <property type="term" value="F:magnesium ion transmembrane transporter activity"/>
    <property type="evidence" value="ECO:0007669"/>
    <property type="project" value="InterPro"/>
</dbReference>
<dbReference type="EMBL" id="SZWF01000001">
    <property type="protein sequence ID" value="KAA9395542.1"/>
    <property type="molecule type" value="Genomic_DNA"/>
</dbReference>
<gene>
    <name evidence="3" type="ORF">FCK90_00475</name>
</gene>
<dbReference type="Pfam" id="PF00571">
    <property type="entry name" value="CBS"/>
    <property type="match status" value="2"/>
</dbReference>
<dbReference type="GO" id="GO:0016020">
    <property type="term" value="C:membrane"/>
    <property type="evidence" value="ECO:0007669"/>
    <property type="project" value="InterPro"/>
</dbReference>
<evidence type="ECO:0000256" key="1">
    <source>
        <dbReference type="PROSITE-ProRule" id="PRU00703"/>
    </source>
</evidence>
<comment type="caution">
    <text evidence="3">The sequence shown here is derived from an EMBL/GenBank/DDBJ whole genome shotgun (WGS) entry which is preliminary data.</text>
</comment>
<dbReference type="InterPro" id="IPR046342">
    <property type="entry name" value="CBS_dom_sf"/>
</dbReference>
<keyword evidence="4" id="KW-1185">Reference proteome</keyword>
<dbReference type="SMART" id="SM00924">
    <property type="entry name" value="MgtE_N"/>
    <property type="match status" value="1"/>
</dbReference>
<keyword evidence="1" id="KW-0129">CBS domain</keyword>
<dbReference type="InterPro" id="IPR006669">
    <property type="entry name" value="MgtE_transporter"/>
</dbReference>
<dbReference type="PANTHER" id="PTHR43773">
    <property type="entry name" value="MAGNESIUM TRANSPORTER MGTE"/>
    <property type="match status" value="1"/>
</dbReference>
<evidence type="ECO:0000259" key="2">
    <source>
        <dbReference type="PROSITE" id="PS51371"/>
    </source>
</evidence>
<dbReference type="PANTHER" id="PTHR43773:SF1">
    <property type="entry name" value="MAGNESIUM TRANSPORTER MGTE"/>
    <property type="match status" value="1"/>
</dbReference>
<dbReference type="InterPro" id="IPR058838">
    <property type="entry name" value="SH3_actinomycetes"/>
</dbReference>
<evidence type="ECO:0000313" key="4">
    <source>
        <dbReference type="Proteomes" id="UP000325957"/>
    </source>
</evidence>
<dbReference type="SUPFAM" id="SSF54631">
    <property type="entry name" value="CBS-domain pair"/>
    <property type="match status" value="1"/>
</dbReference>
<name>A0A5J5L0Z7_9MICC</name>